<dbReference type="Pfam" id="PF16698">
    <property type="entry name" value="ADAM17_MPD"/>
    <property type="match status" value="1"/>
</dbReference>
<feature type="domain" description="ADAM17 membrane-proximal" evidence="2">
    <location>
        <begin position="109"/>
        <end position="168"/>
    </location>
</feature>
<dbReference type="Proteomes" id="UP000014500">
    <property type="component" value="Unassembled WGS sequence"/>
</dbReference>
<keyword evidence="4" id="KW-1185">Reference proteome</keyword>
<reference evidence="4" key="1">
    <citation type="submission" date="2011-05" db="EMBL/GenBank/DDBJ databases">
        <authorList>
            <person name="Richards S.R."/>
            <person name="Qu J."/>
            <person name="Jiang H."/>
            <person name="Jhangiani S.N."/>
            <person name="Agravi P."/>
            <person name="Goodspeed R."/>
            <person name="Gross S."/>
            <person name="Mandapat C."/>
            <person name="Jackson L."/>
            <person name="Mathew T."/>
            <person name="Pu L."/>
            <person name="Thornton R."/>
            <person name="Saada N."/>
            <person name="Wilczek-Boney K.B."/>
            <person name="Lee S."/>
            <person name="Kovar C."/>
            <person name="Wu Y."/>
            <person name="Scherer S.E."/>
            <person name="Worley K.C."/>
            <person name="Muzny D.M."/>
            <person name="Gibbs R."/>
        </authorList>
    </citation>
    <scope>NUCLEOTIDE SEQUENCE</scope>
    <source>
        <strain evidence="4">Brora</strain>
    </source>
</reference>
<protein>
    <recommendedName>
        <fullName evidence="2">ADAM17 membrane-proximal domain-containing protein</fullName>
    </recommendedName>
</protein>
<name>T1IR98_STRMM</name>
<organism evidence="3 4">
    <name type="scientific">Strigamia maritima</name>
    <name type="common">European centipede</name>
    <name type="synonym">Geophilus maritimus</name>
    <dbReference type="NCBI Taxonomy" id="126957"/>
    <lineage>
        <taxon>Eukaryota</taxon>
        <taxon>Metazoa</taxon>
        <taxon>Ecdysozoa</taxon>
        <taxon>Arthropoda</taxon>
        <taxon>Myriapoda</taxon>
        <taxon>Chilopoda</taxon>
        <taxon>Pleurostigmophora</taxon>
        <taxon>Geophilomorpha</taxon>
        <taxon>Linotaeniidae</taxon>
        <taxon>Strigamia</taxon>
    </lineage>
</organism>
<reference evidence="3" key="2">
    <citation type="submission" date="2015-02" db="UniProtKB">
        <authorList>
            <consortium name="EnsemblMetazoa"/>
        </authorList>
    </citation>
    <scope>IDENTIFICATION</scope>
</reference>
<proteinExistence type="predicted"/>
<evidence type="ECO:0000313" key="4">
    <source>
        <dbReference type="Proteomes" id="UP000014500"/>
    </source>
</evidence>
<dbReference type="HOGENOM" id="CLU_1327849_0_0_1"/>
<feature type="region of interest" description="Disordered" evidence="1">
    <location>
        <begin position="1"/>
        <end position="88"/>
    </location>
</feature>
<feature type="compositionally biased region" description="Polar residues" evidence="1">
    <location>
        <begin position="64"/>
        <end position="75"/>
    </location>
</feature>
<dbReference type="InterPro" id="IPR032029">
    <property type="entry name" value="ADAM17_MPD"/>
</dbReference>
<evidence type="ECO:0000256" key="1">
    <source>
        <dbReference type="SAM" id="MobiDB-lite"/>
    </source>
</evidence>
<dbReference type="AlphaFoldDB" id="T1IR98"/>
<accession>T1IR98</accession>
<dbReference type="EMBL" id="JH431342">
    <property type="status" value="NOT_ANNOTATED_CDS"/>
    <property type="molecule type" value="Genomic_DNA"/>
</dbReference>
<dbReference type="EnsemblMetazoa" id="SMAR003584-RA">
    <property type="protein sequence ID" value="SMAR003584-PA"/>
    <property type="gene ID" value="SMAR003584"/>
</dbReference>
<evidence type="ECO:0000313" key="3">
    <source>
        <dbReference type="EnsemblMetazoa" id="SMAR003584-PA"/>
    </source>
</evidence>
<sequence length="207" mass="23083">MEKKNPPKLNQNMEGNMEDTKTEKKSGRKRGKGSKPNDKRKPATNTLKSENQTEEGNEGKNDESVNSCSTSSANIQGRRVPQTECMGPDKPVYDEEHFNRSPVQCSLFGHISCECPDVQSSCVVCCKENEDSAECKPIRRKDTPWWLLRRPGDPCHGDTGKCDTHGHCDVEKAEPLDVEKSSLVVESKIPDTLMILMDQHLPKANGN</sequence>
<dbReference type="Gene3D" id="4.10.70.30">
    <property type="match status" value="1"/>
</dbReference>
<evidence type="ECO:0000259" key="2">
    <source>
        <dbReference type="Pfam" id="PF16698"/>
    </source>
</evidence>